<accession>A0A328B2U3</accession>
<name>A0A328B2U3_9CAUL</name>
<dbReference type="AlphaFoldDB" id="A0A328B2U3"/>
<dbReference type="Proteomes" id="UP000249842">
    <property type="component" value="Unassembled WGS sequence"/>
</dbReference>
<comment type="caution">
    <text evidence="2">The sequence shown here is derived from an EMBL/GenBank/DDBJ whole genome shotgun (WGS) entry which is preliminary data.</text>
</comment>
<dbReference type="EMBL" id="QFYP01000001">
    <property type="protein sequence ID" value="RAK60835.1"/>
    <property type="molecule type" value="Genomic_DNA"/>
</dbReference>
<evidence type="ECO:0008006" key="4">
    <source>
        <dbReference type="Google" id="ProtNLM"/>
    </source>
</evidence>
<evidence type="ECO:0000313" key="3">
    <source>
        <dbReference type="Proteomes" id="UP000249842"/>
    </source>
</evidence>
<dbReference type="OrthoDB" id="7210966at2"/>
<gene>
    <name evidence="2" type="ORF">DJ021_13955</name>
</gene>
<dbReference type="RefSeq" id="WP_111458127.1">
    <property type="nucleotide sequence ID" value="NZ_QFYP01000001.1"/>
</dbReference>
<organism evidence="2 3">
    <name type="scientific">Phenylobacterium hankyongense</name>
    <dbReference type="NCBI Taxonomy" id="1813876"/>
    <lineage>
        <taxon>Bacteria</taxon>
        <taxon>Pseudomonadati</taxon>
        <taxon>Pseudomonadota</taxon>
        <taxon>Alphaproteobacteria</taxon>
        <taxon>Caulobacterales</taxon>
        <taxon>Caulobacteraceae</taxon>
        <taxon>Phenylobacterium</taxon>
    </lineage>
</organism>
<dbReference type="PROSITE" id="PS51257">
    <property type="entry name" value="PROKAR_LIPOPROTEIN"/>
    <property type="match status" value="1"/>
</dbReference>
<reference evidence="3" key="1">
    <citation type="submission" date="2018-05" db="EMBL/GenBank/DDBJ databases">
        <authorList>
            <person name="Li X."/>
        </authorList>
    </citation>
    <scope>NUCLEOTIDE SEQUENCE [LARGE SCALE GENOMIC DNA]</scope>
    <source>
        <strain evidence="3">HKS-05</strain>
    </source>
</reference>
<protein>
    <recommendedName>
        <fullName evidence="4">Lipoprotein</fullName>
    </recommendedName>
</protein>
<proteinExistence type="predicted"/>
<keyword evidence="3" id="KW-1185">Reference proteome</keyword>
<evidence type="ECO:0000256" key="1">
    <source>
        <dbReference type="SAM" id="SignalP"/>
    </source>
</evidence>
<sequence>MRRTPILIAALLGLAACATPQVNGASALAGKQLEDAIGLYGPWDQSLTLDGKPTYVWRRHAVQNGVDYYCEMRVEMGFRHTVGRAFMSGYPVACALFSIHYEGRSK</sequence>
<keyword evidence="1" id="KW-0732">Signal</keyword>
<feature type="chain" id="PRO_5016256056" description="Lipoprotein" evidence="1">
    <location>
        <begin position="25"/>
        <end position="106"/>
    </location>
</feature>
<feature type="signal peptide" evidence="1">
    <location>
        <begin position="1"/>
        <end position="24"/>
    </location>
</feature>
<evidence type="ECO:0000313" key="2">
    <source>
        <dbReference type="EMBL" id="RAK60835.1"/>
    </source>
</evidence>